<evidence type="ECO:0000313" key="3">
    <source>
        <dbReference type="Proteomes" id="UP000634455"/>
    </source>
</evidence>
<dbReference type="Gene3D" id="3.90.550.20">
    <property type="match status" value="1"/>
</dbReference>
<organism evidence="2 3">
    <name type="scientific">Paramylibacter ulvae</name>
    <dbReference type="NCBI Taxonomy" id="1651968"/>
    <lineage>
        <taxon>Bacteria</taxon>
        <taxon>Pseudomonadati</taxon>
        <taxon>Pseudomonadota</taxon>
        <taxon>Alphaproteobacteria</taxon>
        <taxon>Rhodobacterales</taxon>
        <taxon>Paracoccaceae</taxon>
        <taxon>Paramylibacter</taxon>
    </lineage>
</organism>
<dbReference type="SUPFAM" id="SSF53448">
    <property type="entry name" value="Nucleotide-diphospho-sugar transferases"/>
    <property type="match status" value="1"/>
</dbReference>
<dbReference type="InterPro" id="IPR007577">
    <property type="entry name" value="GlycoTrfase_DXD_sugar-bd_CS"/>
</dbReference>
<evidence type="ECO:0000313" key="2">
    <source>
        <dbReference type="EMBL" id="GHA41976.1"/>
    </source>
</evidence>
<evidence type="ECO:0008006" key="4">
    <source>
        <dbReference type="Google" id="ProtNLM"/>
    </source>
</evidence>
<dbReference type="RefSeq" id="WP_189638802.1">
    <property type="nucleotide sequence ID" value="NZ_BMZF01000001.1"/>
</dbReference>
<dbReference type="Proteomes" id="UP000634455">
    <property type="component" value="Unassembled WGS sequence"/>
</dbReference>
<dbReference type="Pfam" id="PF04488">
    <property type="entry name" value="Gly_transf_sug"/>
    <property type="match status" value="1"/>
</dbReference>
<dbReference type="PANTHER" id="PTHR32385">
    <property type="entry name" value="MANNOSYL PHOSPHORYLINOSITOL CERAMIDE SYNTHASE"/>
    <property type="match status" value="1"/>
</dbReference>
<gene>
    <name evidence="2" type="ORF">GCM10008927_03030</name>
</gene>
<dbReference type="PANTHER" id="PTHR32385:SF15">
    <property type="entry name" value="INOSITOL PHOSPHOCERAMIDE MANNOSYLTRANSFERASE 1"/>
    <property type="match status" value="1"/>
</dbReference>
<keyword evidence="3" id="KW-1185">Reference proteome</keyword>
<proteinExistence type="predicted"/>
<dbReference type="InterPro" id="IPR051706">
    <property type="entry name" value="Glycosyltransferase_domain"/>
</dbReference>
<dbReference type="InterPro" id="IPR029044">
    <property type="entry name" value="Nucleotide-diphossugar_trans"/>
</dbReference>
<accession>A0ABQ3CSJ6</accession>
<dbReference type="EMBL" id="BMZF01000001">
    <property type="protein sequence ID" value="GHA41976.1"/>
    <property type="molecule type" value="Genomic_DNA"/>
</dbReference>
<sequence length="341" mass="38796">MGKAFSKTRLKILRKMGAYRRIAKVLEKTDANYAAGFVFTLLDDVVSAPDNSNFEQLRGLKKFLPENQPLLFDEILDRFQNNATSALTTIINDQHMHPLTRFEAMGWANLYNHRQSDLLKNTCASTPSIAQYWDQSPPDRISEGMDKWRGIGKSNYIAFDDASASEFIREHFGNDAASAFHKLWHPALKSDFIRLYYLAKIGGVYVDADSEPQAYSHRFCANDTRVTLSANSHLANCTTINGIMAAPAEHPFILGFLDHAQRNLHDKNIENIFWIAGPGALTLYLYQHGGDVDVLPHGLCTAQVFKQFDAAYKYTPQNWRVFEHQQHRDDTDILPRLLEQI</sequence>
<protein>
    <recommendedName>
        <fullName evidence="4">Glycosyl transferase</fullName>
    </recommendedName>
</protein>
<keyword evidence="1" id="KW-0808">Transferase</keyword>
<reference evidence="3" key="1">
    <citation type="journal article" date="2019" name="Int. J. Syst. Evol. Microbiol.">
        <title>The Global Catalogue of Microorganisms (GCM) 10K type strain sequencing project: providing services to taxonomists for standard genome sequencing and annotation.</title>
        <authorList>
            <consortium name="The Broad Institute Genomics Platform"/>
            <consortium name="The Broad Institute Genome Sequencing Center for Infectious Disease"/>
            <person name="Wu L."/>
            <person name="Ma J."/>
        </authorList>
    </citation>
    <scope>NUCLEOTIDE SEQUENCE [LARGE SCALE GENOMIC DNA]</scope>
    <source>
        <strain evidence="3">KCTC 32465</strain>
    </source>
</reference>
<comment type="caution">
    <text evidence="2">The sequence shown here is derived from an EMBL/GenBank/DDBJ whole genome shotgun (WGS) entry which is preliminary data.</text>
</comment>
<name>A0ABQ3CSJ6_9RHOB</name>
<evidence type="ECO:0000256" key="1">
    <source>
        <dbReference type="ARBA" id="ARBA00022679"/>
    </source>
</evidence>